<name>A0A6J4LCI3_9GAMM</name>
<evidence type="ECO:0000256" key="2">
    <source>
        <dbReference type="SAM" id="SignalP"/>
    </source>
</evidence>
<evidence type="ECO:0000256" key="1">
    <source>
        <dbReference type="SAM" id="MobiDB-lite"/>
    </source>
</evidence>
<evidence type="ECO:0000313" key="3">
    <source>
        <dbReference type="EMBL" id="CAA9329535.1"/>
    </source>
</evidence>
<feature type="chain" id="PRO_5026923539" evidence="2">
    <location>
        <begin position="22"/>
        <end position="221"/>
    </location>
</feature>
<dbReference type="PROSITE" id="PS51257">
    <property type="entry name" value="PROKAR_LIPOPROTEIN"/>
    <property type="match status" value="1"/>
</dbReference>
<accession>A0A6J4LCI3</accession>
<reference evidence="3" key="1">
    <citation type="submission" date="2020-02" db="EMBL/GenBank/DDBJ databases">
        <authorList>
            <person name="Meier V. D."/>
        </authorList>
    </citation>
    <scope>NUCLEOTIDE SEQUENCE</scope>
    <source>
        <strain evidence="3">AVDCRST_MAG71</strain>
    </source>
</reference>
<keyword evidence="3" id="KW-0418">Kinase</keyword>
<gene>
    <name evidence="3" type="ORF">AVDCRST_MAG71-1686</name>
</gene>
<feature type="region of interest" description="Disordered" evidence="1">
    <location>
        <begin position="20"/>
        <end position="77"/>
    </location>
</feature>
<feature type="signal peptide" evidence="2">
    <location>
        <begin position="1"/>
        <end position="21"/>
    </location>
</feature>
<keyword evidence="3" id="KW-0808">Transferase</keyword>
<feature type="compositionally biased region" description="Low complexity" evidence="1">
    <location>
        <begin position="20"/>
        <end position="56"/>
    </location>
</feature>
<keyword evidence="2" id="KW-0732">Signal</keyword>
<dbReference type="GO" id="GO:0004674">
    <property type="term" value="F:protein serine/threonine kinase activity"/>
    <property type="evidence" value="ECO:0007669"/>
    <property type="project" value="UniProtKB-KW"/>
</dbReference>
<organism evidence="3">
    <name type="scientific">uncultured Lysobacter sp</name>
    <dbReference type="NCBI Taxonomy" id="271060"/>
    <lineage>
        <taxon>Bacteria</taxon>
        <taxon>Pseudomonadati</taxon>
        <taxon>Pseudomonadota</taxon>
        <taxon>Gammaproteobacteria</taxon>
        <taxon>Lysobacterales</taxon>
        <taxon>Lysobacteraceae</taxon>
        <taxon>Lysobacter</taxon>
        <taxon>environmental samples</taxon>
    </lineage>
</organism>
<keyword evidence="3" id="KW-0723">Serine/threonine-protein kinase</keyword>
<protein>
    <submittedName>
        <fullName evidence="3">Serine/threonine protein kinase</fullName>
    </submittedName>
</protein>
<sequence>MNKLVPLLVIALAACSAQPPAAPETGAASAPTAGEGAAPSATPATGEAPASAATGPDTPGASPVLAPDPLAGDEPLARANGYGNLSIGMTVEEARKAWGGDLVGDEVLPDNCAYLRPVWAKTGAEFGLMFEGGRFVRYDIGHDRELAPGGGKVGMTRAQIEALYPGRVTAQPHEYVKGAHYLRVPSPGAAGILVFETDAQGRVTRWRAGQAPQVDYVEGCS</sequence>
<proteinExistence type="predicted"/>
<dbReference type="EMBL" id="CADCUA010000408">
    <property type="protein sequence ID" value="CAA9329535.1"/>
    <property type="molecule type" value="Genomic_DNA"/>
</dbReference>
<dbReference type="AlphaFoldDB" id="A0A6J4LCI3"/>